<dbReference type="Proteomes" id="UP000037035">
    <property type="component" value="Unassembled WGS sequence"/>
</dbReference>
<evidence type="ECO:0000313" key="1">
    <source>
        <dbReference type="EMBL" id="KNZ62189.1"/>
    </source>
</evidence>
<dbReference type="VEuPathDB" id="FungiDB:VP01_13013g1"/>
<keyword evidence="2" id="KW-1185">Reference proteome</keyword>
<organism evidence="1 2">
    <name type="scientific">Puccinia sorghi</name>
    <dbReference type="NCBI Taxonomy" id="27349"/>
    <lineage>
        <taxon>Eukaryota</taxon>
        <taxon>Fungi</taxon>
        <taxon>Dikarya</taxon>
        <taxon>Basidiomycota</taxon>
        <taxon>Pucciniomycotina</taxon>
        <taxon>Pucciniomycetes</taxon>
        <taxon>Pucciniales</taxon>
        <taxon>Pucciniaceae</taxon>
        <taxon>Puccinia</taxon>
    </lineage>
</organism>
<proteinExistence type="predicted"/>
<dbReference type="AlphaFoldDB" id="A0A0L6VNB4"/>
<feature type="non-terminal residue" evidence="1">
    <location>
        <position position="1"/>
    </location>
</feature>
<gene>
    <name evidence="1" type="ORF">VP01_13013g1</name>
</gene>
<accession>A0A0L6VNB4</accession>
<reference evidence="1 2" key="1">
    <citation type="submission" date="2015-08" db="EMBL/GenBank/DDBJ databases">
        <title>Next Generation Sequencing and Analysis of the Genome of Puccinia sorghi L Schw, the Causal Agent of Maize Common Rust.</title>
        <authorList>
            <person name="Rochi L."/>
            <person name="Burguener G."/>
            <person name="Darino M."/>
            <person name="Turjanski A."/>
            <person name="Kreff E."/>
            <person name="Dieguez M.J."/>
            <person name="Sacco F."/>
        </authorList>
    </citation>
    <scope>NUCLEOTIDE SEQUENCE [LARGE SCALE GENOMIC DNA]</scope>
    <source>
        <strain evidence="1 2">RO10H11247</strain>
    </source>
</reference>
<protein>
    <submittedName>
        <fullName evidence="1">Uncharacterized protein</fullName>
    </submittedName>
</protein>
<name>A0A0L6VNB4_9BASI</name>
<dbReference type="EMBL" id="LAVV01003348">
    <property type="protein sequence ID" value="KNZ62189.1"/>
    <property type="molecule type" value="Genomic_DNA"/>
</dbReference>
<evidence type="ECO:0000313" key="2">
    <source>
        <dbReference type="Proteomes" id="UP000037035"/>
    </source>
</evidence>
<sequence length="53" mass="5987">CPGYVKFNVLITTLPDWVWTDPKYSLFKNCLGALNRVMVPVCVPSNVQASWKS</sequence>
<comment type="caution">
    <text evidence="1">The sequence shown here is derived from an EMBL/GenBank/DDBJ whole genome shotgun (WGS) entry which is preliminary data.</text>
</comment>